<protein>
    <submittedName>
        <fullName evidence="1">Uncharacterized protein</fullName>
    </submittedName>
</protein>
<organism evidence="1 2">
    <name type="scientific">Archaeoglobus profundus (strain DSM 5631 / JCM 9629 / NBRC 100127 / Av18)</name>
    <dbReference type="NCBI Taxonomy" id="572546"/>
    <lineage>
        <taxon>Archaea</taxon>
        <taxon>Methanobacteriati</taxon>
        <taxon>Methanobacteriota</taxon>
        <taxon>Archaeoglobi</taxon>
        <taxon>Archaeoglobales</taxon>
        <taxon>Archaeoglobaceae</taxon>
        <taxon>Archaeoglobus</taxon>
    </lineage>
</organism>
<proteinExistence type="predicted"/>
<evidence type="ECO:0000313" key="2">
    <source>
        <dbReference type="Proteomes" id="UP000001901"/>
    </source>
</evidence>
<reference evidence="1 2" key="1">
    <citation type="journal article" date="2010" name="Stand. Genomic Sci.">
        <title>Complete genome sequence of Archaeoglobus profundus type strain (AV18).</title>
        <authorList>
            <person name="von Jan M."/>
            <person name="Lapidus A."/>
            <person name="Del Rio T.G."/>
            <person name="Copeland A."/>
            <person name="Tice H."/>
            <person name="Cheng J.F."/>
            <person name="Lucas S."/>
            <person name="Chen F."/>
            <person name="Nolan M."/>
            <person name="Goodwin L."/>
            <person name="Han C."/>
            <person name="Pitluck S."/>
            <person name="Liolios K."/>
            <person name="Ivanova N."/>
            <person name="Mavromatis K."/>
            <person name="Ovchinnikova G."/>
            <person name="Chertkov O."/>
            <person name="Pati A."/>
            <person name="Chen A."/>
            <person name="Palaniappan K."/>
            <person name="Land M."/>
            <person name="Hauser L."/>
            <person name="Chang Y.J."/>
            <person name="Jeffries C.D."/>
            <person name="Saunders E."/>
            <person name="Brettin T."/>
            <person name="Detter J.C."/>
            <person name="Chain P."/>
            <person name="Eichinger K."/>
            <person name="Huber H."/>
            <person name="Spring S."/>
            <person name="Rohde M."/>
            <person name="Goker M."/>
            <person name="Wirth R."/>
            <person name="Woyke T."/>
            <person name="Bristow J."/>
            <person name="Eisen J.A."/>
            <person name="Markowitz V."/>
            <person name="Hugenholtz P."/>
            <person name="Kyrpides N.C."/>
            <person name="Klenk H.P."/>
        </authorList>
    </citation>
    <scope>NUCLEOTIDE SEQUENCE [LARGE SCALE GENOMIC DNA]</scope>
    <source>
        <strain evidence="2">DSM 5631 / JCM 9629 / NBRC 100127 / Av18</strain>
    </source>
</reference>
<keyword evidence="2" id="KW-1185">Reference proteome</keyword>
<accession>D2RGN6</accession>
<gene>
    <name evidence="1" type="ordered locus">Arcpr_0392</name>
</gene>
<name>D2RGN6_ARCPA</name>
<sequence length="55" mass="6510">MIVTTGRHSRNKGVRYRVRRSGNGHSRDTYAVIDLDNSTLLDELEFRTWLREVMM</sequence>
<dbReference type="HOGENOM" id="CLU_3020772_0_0_2"/>
<dbReference type="Proteomes" id="UP000001901">
    <property type="component" value="Chromosome"/>
</dbReference>
<evidence type="ECO:0000313" key="1">
    <source>
        <dbReference type="EMBL" id="ADB57461.1"/>
    </source>
</evidence>
<dbReference type="AlphaFoldDB" id="D2RGN6"/>
<dbReference type="KEGG" id="apo:Arcpr_0392"/>
<dbReference type="EMBL" id="CP001857">
    <property type="protein sequence ID" value="ADB57461.1"/>
    <property type="molecule type" value="Genomic_DNA"/>
</dbReference>
<dbReference type="PaxDb" id="572546-Arcpr_0392"/>